<dbReference type="EMBL" id="JBHTIA010000009">
    <property type="protein sequence ID" value="MFD0765815.1"/>
    <property type="molecule type" value="Genomic_DNA"/>
</dbReference>
<dbReference type="RefSeq" id="WP_377143157.1">
    <property type="nucleotide sequence ID" value="NZ_JBHTIA010000009.1"/>
</dbReference>
<proteinExistence type="predicted"/>
<evidence type="ECO:0000313" key="2">
    <source>
        <dbReference type="Proteomes" id="UP001597073"/>
    </source>
</evidence>
<organism evidence="1 2">
    <name type="scientific">Mucilaginibacter lutimaris</name>
    <dbReference type="NCBI Taxonomy" id="931629"/>
    <lineage>
        <taxon>Bacteria</taxon>
        <taxon>Pseudomonadati</taxon>
        <taxon>Bacteroidota</taxon>
        <taxon>Sphingobacteriia</taxon>
        <taxon>Sphingobacteriales</taxon>
        <taxon>Sphingobacteriaceae</taxon>
        <taxon>Mucilaginibacter</taxon>
    </lineage>
</organism>
<keyword evidence="2" id="KW-1185">Reference proteome</keyword>
<sequence>MQEAMELKFIEIDTNPLKPKATVHASGRLGFNAEAIAFMELSNKKNFRVAVAGETGETLKNIYLIEQDNASGAAKVAKTGDYYYLNVGNLFEDLEVDYKNYSIIYDIKKQLYDDKDMYVLKMRKPKQKKNQEDE</sequence>
<evidence type="ECO:0000313" key="1">
    <source>
        <dbReference type="EMBL" id="MFD0765815.1"/>
    </source>
</evidence>
<reference evidence="2" key="1">
    <citation type="journal article" date="2019" name="Int. J. Syst. Evol. Microbiol.">
        <title>The Global Catalogue of Microorganisms (GCM) 10K type strain sequencing project: providing services to taxonomists for standard genome sequencing and annotation.</title>
        <authorList>
            <consortium name="The Broad Institute Genomics Platform"/>
            <consortium name="The Broad Institute Genome Sequencing Center for Infectious Disease"/>
            <person name="Wu L."/>
            <person name="Ma J."/>
        </authorList>
    </citation>
    <scope>NUCLEOTIDE SEQUENCE [LARGE SCALE GENOMIC DNA]</scope>
    <source>
        <strain evidence="2">CCUG 60742</strain>
    </source>
</reference>
<comment type="caution">
    <text evidence="1">The sequence shown here is derived from an EMBL/GenBank/DDBJ whole genome shotgun (WGS) entry which is preliminary data.</text>
</comment>
<dbReference type="Proteomes" id="UP001597073">
    <property type="component" value="Unassembled WGS sequence"/>
</dbReference>
<gene>
    <name evidence="1" type="ORF">ACFQZI_13210</name>
</gene>
<accession>A0ABW2ZHV9</accession>
<protein>
    <submittedName>
        <fullName evidence="1">Uncharacterized protein</fullName>
    </submittedName>
</protein>
<name>A0ABW2ZHV9_9SPHI</name>